<accession>A0A100VTM4</accession>
<dbReference type="InterPro" id="IPR035906">
    <property type="entry name" value="MetI-like_sf"/>
</dbReference>
<keyword evidence="4" id="KW-1003">Cell membrane</keyword>
<evidence type="ECO:0000256" key="7">
    <source>
        <dbReference type="ARBA" id="ARBA00022989"/>
    </source>
</evidence>
<comment type="caution">
    <text evidence="11">The sequence shown here is derived from an EMBL/GenBank/DDBJ whole genome shotgun (WGS) entry which is preliminary data.</text>
</comment>
<evidence type="ECO:0000256" key="4">
    <source>
        <dbReference type="ARBA" id="ARBA00022475"/>
    </source>
</evidence>
<dbReference type="PROSITE" id="PS50928">
    <property type="entry name" value="ABC_TM1"/>
    <property type="match status" value="1"/>
</dbReference>
<dbReference type="SUPFAM" id="SSF161098">
    <property type="entry name" value="MetI-like"/>
    <property type="match status" value="1"/>
</dbReference>
<name>A0A100VTM4_PAEAM</name>
<reference evidence="11 12" key="1">
    <citation type="journal article" date="2016" name="Genome Announc.">
        <title>Draft Genome Sequence of Paenibacillus amylolyticus Heshi-A3, Isolated from Fermented Rice Bran in a Japanese Fermented Seafood Dish.</title>
        <authorList>
            <person name="Akuzawa S."/>
            <person name="Nagaoka J."/>
            <person name="Kanekatsu M."/>
            <person name="Kubota E."/>
            <person name="Ohtake R."/>
            <person name="Suzuki T."/>
            <person name="Kanesaki Y."/>
        </authorList>
    </citation>
    <scope>NUCLEOTIDE SEQUENCE [LARGE SCALE GENOMIC DNA]</scope>
    <source>
        <strain evidence="11 12">Heshi-A3</strain>
    </source>
</reference>
<dbReference type="RefSeq" id="WP_062838178.1">
    <property type="nucleotide sequence ID" value="NZ_BCNV01000015.1"/>
</dbReference>
<comment type="similarity">
    <text evidence="2">Belongs to the binding-protein-dependent transport system permease family. HisMQ subfamily.</text>
</comment>
<dbReference type="Pfam" id="PF00528">
    <property type="entry name" value="BPD_transp_1"/>
    <property type="match status" value="1"/>
</dbReference>
<dbReference type="CDD" id="cd06261">
    <property type="entry name" value="TM_PBP2"/>
    <property type="match status" value="1"/>
</dbReference>
<evidence type="ECO:0000256" key="8">
    <source>
        <dbReference type="ARBA" id="ARBA00023136"/>
    </source>
</evidence>
<protein>
    <submittedName>
        <fullName evidence="11">His/Glu/Gln/Arg/opine ABC transporter permease</fullName>
    </submittedName>
</protein>
<comment type="subcellular location">
    <subcellularLocation>
        <location evidence="1 9">Cell membrane</location>
        <topology evidence="1 9">Multi-pass membrane protein</topology>
    </subcellularLocation>
</comment>
<evidence type="ECO:0000256" key="9">
    <source>
        <dbReference type="RuleBase" id="RU363032"/>
    </source>
</evidence>
<dbReference type="InterPro" id="IPR010065">
    <property type="entry name" value="AA_ABC_transptr_permease_3TM"/>
</dbReference>
<dbReference type="FunFam" id="1.10.3720.10:FF:000033">
    <property type="entry name" value="Polar amino acid ABC transporter permease"/>
    <property type="match status" value="1"/>
</dbReference>
<dbReference type="PANTHER" id="PTHR30614:SF20">
    <property type="entry name" value="GLUTAMINE TRANSPORT SYSTEM PERMEASE PROTEIN GLNP"/>
    <property type="match status" value="1"/>
</dbReference>
<evidence type="ECO:0000259" key="10">
    <source>
        <dbReference type="PROSITE" id="PS50928"/>
    </source>
</evidence>
<feature type="transmembrane region" description="Helical" evidence="9">
    <location>
        <begin position="20"/>
        <end position="42"/>
    </location>
</feature>
<evidence type="ECO:0000256" key="2">
    <source>
        <dbReference type="ARBA" id="ARBA00010072"/>
    </source>
</evidence>
<dbReference type="EMBL" id="BCNV01000015">
    <property type="protein sequence ID" value="GAS85902.1"/>
    <property type="molecule type" value="Genomic_DNA"/>
</dbReference>
<keyword evidence="3 9" id="KW-0813">Transport</keyword>
<evidence type="ECO:0000313" key="12">
    <source>
        <dbReference type="Proteomes" id="UP000069697"/>
    </source>
</evidence>
<gene>
    <name evidence="11" type="ORF">PAHA3_6071</name>
</gene>
<dbReference type="NCBIfam" id="TIGR01726">
    <property type="entry name" value="HEQRo_perm_3TM"/>
    <property type="match status" value="1"/>
</dbReference>
<dbReference type="Gene3D" id="1.10.3720.10">
    <property type="entry name" value="MetI-like"/>
    <property type="match status" value="1"/>
</dbReference>
<dbReference type="PANTHER" id="PTHR30614">
    <property type="entry name" value="MEMBRANE COMPONENT OF AMINO ACID ABC TRANSPORTER"/>
    <property type="match status" value="1"/>
</dbReference>
<evidence type="ECO:0000256" key="1">
    <source>
        <dbReference type="ARBA" id="ARBA00004651"/>
    </source>
</evidence>
<feature type="transmembrane region" description="Helical" evidence="9">
    <location>
        <begin position="73"/>
        <end position="97"/>
    </location>
</feature>
<reference evidence="12" key="2">
    <citation type="submission" date="2016-01" db="EMBL/GenBank/DDBJ databases">
        <title>Draft Genome Sequence of Paenibacillus amylolyticus Heshi-A3 that Was Isolated from Fermented Rice Bran with Aging Salted Mackerel, Which Was Named Heshiko as Traditional Fermented Seafood in Japan.</title>
        <authorList>
            <person name="Akuzawa S."/>
            <person name="Nakagawa J."/>
            <person name="Kanekatsu T."/>
            <person name="Kubota E."/>
            <person name="Ohtake R."/>
            <person name="Suzuki T."/>
            <person name="Kanesaki Y."/>
        </authorList>
    </citation>
    <scope>NUCLEOTIDE SEQUENCE [LARGE SCALE GENOMIC DNA]</scope>
    <source>
        <strain evidence="12">Heshi-A3</strain>
    </source>
</reference>
<feature type="domain" description="ABC transmembrane type-1" evidence="10">
    <location>
        <begin position="19"/>
        <end position="208"/>
    </location>
</feature>
<keyword evidence="7 9" id="KW-1133">Transmembrane helix</keyword>
<feature type="transmembrane region" description="Helical" evidence="9">
    <location>
        <begin position="186"/>
        <end position="210"/>
    </location>
</feature>
<keyword evidence="6" id="KW-0029">Amino-acid transport</keyword>
<organism evidence="11 12">
    <name type="scientific">Paenibacillus amylolyticus</name>
    <dbReference type="NCBI Taxonomy" id="1451"/>
    <lineage>
        <taxon>Bacteria</taxon>
        <taxon>Bacillati</taxon>
        <taxon>Bacillota</taxon>
        <taxon>Bacilli</taxon>
        <taxon>Bacillales</taxon>
        <taxon>Paenibacillaceae</taxon>
        <taxon>Paenibacillus</taxon>
    </lineage>
</organism>
<dbReference type="InterPro" id="IPR000515">
    <property type="entry name" value="MetI-like"/>
</dbReference>
<evidence type="ECO:0000256" key="6">
    <source>
        <dbReference type="ARBA" id="ARBA00022970"/>
    </source>
</evidence>
<dbReference type="Proteomes" id="UP000069697">
    <property type="component" value="Unassembled WGS sequence"/>
</dbReference>
<sequence length="218" mass="24259">MNLDFSFLLEHWQDYARSAWVTLELSFFGVLFGTLLGVFMALMRISRIWPIKFVASAYIELIRGTPMLVQILIIHYGLTVIGVNLPAFISGVVALTMNSSAYMAEVFRAGIQAIDKGQTEASRSLGMTHGMTLRYIILPQAFRNMLPAIGNEFIIIIKDSSLVSMIGIAEIIYTARTVQGVTFQPLAPLLVAAGLYFIITFTLANLLSWLERKLSTSR</sequence>
<dbReference type="GO" id="GO:0043190">
    <property type="term" value="C:ATP-binding cassette (ABC) transporter complex"/>
    <property type="evidence" value="ECO:0007669"/>
    <property type="project" value="InterPro"/>
</dbReference>
<keyword evidence="5 9" id="KW-0812">Transmembrane</keyword>
<dbReference type="InterPro" id="IPR043429">
    <property type="entry name" value="ArtM/GltK/GlnP/TcyL/YhdX-like"/>
</dbReference>
<dbReference type="GO" id="GO:0022857">
    <property type="term" value="F:transmembrane transporter activity"/>
    <property type="evidence" value="ECO:0007669"/>
    <property type="project" value="InterPro"/>
</dbReference>
<dbReference type="GO" id="GO:0006865">
    <property type="term" value="P:amino acid transport"/>
    <property type="evidence" value="ECO:0007669"/>
    <property type="project" value="UniProtKB-KW"/>
</dbReference>
<proteinExistence type="inferred from homology"/>
<keyword evidence="8 9" id="KW-0472">Membrane</keyword>
<evidence type="ECO:0000313" key="11">
    <source>
        <dbReference type="EMBL" id="GAS85902.1"/>
    </source>
</evidence>
<evidence type="ECO:0000256" key="5">
    <source>
        <dbReference type="ARBA" id="ARBA00022692"/>
    </source>
</evidence>
<evidence type="ECO:0000256" key="3">
    <source>
        <dbReference type="ARBA" id="ARBA00022448"/>
    </source>
</evidence>
<dbReference type="AlphaFoldDB" id="A0A100VTM4"/>